<organism evidence="2">
    <name type="scientific">viral metagenome</name>
    <dbReference type="NCBI Taxonomy" id="1070528"/>
    <lineage>
        <taxon>unclassified sequences</taxon>
        <taxon>metagenomes</taxon>
        <taxon>organismal metagenomes</taxon>
    </lineage>
</organism>
<gene>
    <name evidence="2" type="ORF">MM171A03266_0011</name>
    <name evidence="1" type="ORF">MM171B00210_0002</name>
</gene>
<reference evidence="2" key="1">
    <citation type="submission" date="2020-03" db="EMBL/GenBank/DDBJ databases">
        <title>The deep terrestrial virosphere.</title>
        <authorList>
            <person name="Holmfeldt K."/>
            <person name="Nilsson E."/>
            <person name="Simone D."/>
            <person name="Lopez-Fernandez M."/>
            <person name="Wu X."/>
            <person name="de Brujin I."/>
            <person name="Lundin D."/>
            <person name="Andersson A."/>
            <person name="Bertilsson S."/>
            <person name="Dopson M."/>
        </authorList>
    </citation>
    <scope>NUCLEOTIDE SEQUENCE</scope>
    <source>
        <strain evidence="2">MM171A03266</strain>
        <strain evidence="1">MM171B00210</strain>
    </source>
</reference>
<dbReference type="EMBL" id="MT143889">
    <property type="protein sequence ID" value="QJB04691.1"/>
    <property type="molecule type" value="Genomic_DNA"/>
</dbReference>
<dbReference type="EMBL" id="MT143901">
    <property type="protein sequence ID" value="QJH92571.1"/>
    <property type="molecule type" value="Genomic_DNA"/>
</dbReference>
<sequence length="66" mass="7745">MRRQKQFLITGEKLLSLHLKKEGLNIPDDARIRGVRYNPFRDLIEFVVESDEYPEVDEGAEPEVML</sequence>
<dbReference type="AlphaFoldDB" id="A0A6M3X4B4"/>
<evidence type="ECO:0000313" key="1">
    <source>
        <dbReference type="EMBL" id="QJB04691.1"/>
    </source>
</evidence>
<protein>
    <submittedName>
        <fullName evidence="2">Uncharacterized protein</fullName>
    </submittedName>
</protein>
<evidence type="ECO:0000313" key="2">
    <source>
        <dbReference type="EMBL" id="QJH92571.1"/>
    </source>
</evidence>
<accession>A0A6M3X4B4</accession>
<proteinExistence type="predicted"/>
<name>A0A6M3X4B4_9ZZZZ</name>